<dbReference type="AlphaFoldDB" id="A0A0U2MR48"/>
<dbReference type="KEGG" id="ptn:PTRA_a2810"/>
<feature type="domain" description="Glycosyltransferase subfamily 4-like N-terminal" evidence="2">
    <location>
        <begin position="13"/>
        <end position="182"/>
    </location>
</feature>
<accession>A0A0U2MR48</accession>
<dbReference type="PANTHER" id="PTHR12526">
    <property type="entry name" value="GLYCOSYLTRANSFERASE"/>
    <property type="match status" value="1"/>
</dbReference>
<dbReference type="InterPro" id="IPR001296">
    <property type="entry name" value="Glyco_trans_1"/>
</dbReference>
<sequence length="361" mass="40030">MNIVIVIDSLVGGGAEKVMLTLTEQIAALKHNVTILSLANCVEYDIPSNLQVESLFSDRASKVDRFWLRKASVAKLESWFENKKREVGYIDLVLSNLDRSNNLLVRSNVENVHFVMHNSVNAELARQKKLGPLSYLYLKKSKRNLNGKSLICVSKGVENEITQGNLITPSAITTIYNPFDLKKINQQASELNTNIPNVPYLIHVGRLAKQKRHDILFAAFAKLDKKYKLVLLCNKPAKALKLAQQYGITEQLIVPGFEQNPYNWIKHAKALVLSSDYEGLPTVLIEALAVGTPVVSTNCTFGPSEILTGELSKYLVPIQQSEQLAHAIEQVLSDKPNVTNAAILQQVSAEQVAAKYLALAN</sequence>
<dbReference type="Proteomes" id="UP000065261">
    <property type="component" value="Chromosome I"/>
</dbReference>
<dbReference type="PATRIC" id="fig|1315283.4.peg.2448"/>
<evidence type="ECO:0000313" key="3">
    <source>
        <dbReference type="EMBL" id="ALS33860.1"/>
    </source>
</evidence>
<dbReference type="Pfam" id="PF00534">
    <property type="entry name" value="Glycos_transf_1"/>
    <property type="match status" value="1"/>
</dbReference>
<dbReference type="EMBL" id="CP011034">
    <property type="protein sequence ID" value="ALS33860.1"/>
    <property type="molecule type" value="Genomic_DNA"/>
</dbReference>
<dbReference type="OrthoDB" id="4611853at2"/>
<reference evidence="3 4" key="1">
    <citation type="submission" date="2015-03" db="EMBL/GenBank/DDBJ databases">
        <authorList>
            <person name="Murphy D."/>
        </authorList>
    </citation>
    <scope>NUCLEOTIDE SEQUENCE [LARGE SCALE GENOMIC DNA]</scope>
    <source>
        <strain evidence="3 4">KMM 520</strain>
    </source>
</reference>
<evidence type="ECO:0000313" key="4">
    <source>
        <dbReference type="Proteomes" id="UP000065261"/>
    </source>
</evidence>
<feature type="domain" description="Glycosyl transferase family 1" evidence="1">
    <location>
        <begin position="197"/>
        <end position="336"/>
    </location>
</feature>
<evidence type="ECO:0000259" key="1">
    <source>
        <dbReference type="Pfam" id="PF00534"/>
    </source>
</evidence>
<evidence type="ECO:0000259" key="2">
    <source>
        <dbReference type="Pfam" id="PF13439"/>
    </source>
</evidence>
<proteinExistence type="predicted"/>
<dbReference type="RefSeq" id="WP_058373981.1">
    <property type="nucleotide sequence ID" value="NZ_CP011034.1"/>
</dbReference>
<dbReference type="SUPFAM" id="SSF53756">
    <property type="entry name" value="UDP-Glycosyltransferase/glycogen phosphorylase"/>
    <property type="match status" value="1"/>
</dbReference>
<organism evidence="3">
    <name type="scientific">Pseudoalteromonas translucida KMM 520</name>
    <dbReference type="NCBI Taxonomy" id="1315283"/>
    <lineage>
        <taxon>Bacteria</taxon>
        <taxon>Pseudomonadati</taxon>
        <taxon>Pseudomonadota</taxon>
        <taxon>Gammaproteobacteria</taxon>
        <taxon>Alteromonadales</taxon>
        <taxon>Pseudoalteromonadaceae</taxon>
        <taxon>Pseudoalteromonas</taxon>
    </lineage>
</organism>
<dbReference type="InterPro" id="IPR028098">
    <property type="entry name" value="Glyco_trans_4-like_N"/>
</dbReference>
<dbReference type="Pfam" id="PF13439">
    <property type="entry name" value="Glyco_transf_4"/>
    <property type="match status" value="1"/>
</dbReference>
<protein>
    <recommendedName>
        <fullName evidence="5">Glycosyl transferase family 1 domain-containing protein</fullName>
    </recommendedName>
</protein>
<name>A0A0U2MR48_9GAMM</name>
<dbReference type="GO" id="GO:0016757">
    <property type="term" value="F:glycosyltransferase activity"/>
    <property type="evidence" value="ECO:0007669"/>
    <property type="project" value="InterPro"/>
</dbReference>
<dbReference type="PANTHER" id="PTHR12526:SF638">
    <property type="entry name" value="SPORE COAT PROTEIN SA"/>
    <property type="match status" value="1"/>
</dbReference>
<dbReference type="CDD" id="cd03811">
    <property type="entry name" value="GT4_GT28_WabH-like"/>
    <property type="match status" value="1"/>
</dbReference>
<dbReference type="GO" id="GO:1901135">
    <property type="term" value="P:carbohydrate derivative metabolic process"/>
    <property type="evidence" value="ECO:0007669"/>
    <property type="project" value="UniProtKB-ARBA"/>
</dbReference>
<gene>
    <name evidence="3" type="ORF">PTRA_a2810</name>
</gene>
<evidence type="ECO:0008006" key="5">
    <source>
        <dbReference type="Google" id="ProtNLM"/>
    </source>
</evidence>
<dbReference type="Gene3D" id="3.40.50.2000">
    <property type="entry name" value="Glycogen Phosphorylase B"/>
    <property type="match status" value="2"/>
</dbReference>